<name>A0ACD5AEH5_9ACTN</name>
<dbReference type="EMBL" id="CP146022">
    <property type="protein sequence ID" value="WWQ65493.1"/>
    <property type="molecule type" value="Genomic_DNA"/>
</dbReference>
<dbReference type="Proteomes" id="UP001432251">
    <property type="component" value="Chromosome"/>
</dbReference>
<keyword evidence="2" id="KW-1185">Reference proteome</keyword>
<protein>
    <submittedName>
        <fullName evidence="1">Uncharacterized protein</fullName>
    </submittedName>
</protein>
<gene>
    <name evidence="1" type="ORF">V2W30_20660</name>
</gene>
<proteinExistence type="predicted"/>
<sequence length="168" mass="17614">MHGLVPADVLDGASGGRHRQGWHDHHGLAAQMAGAVGDDQDRQLGQFEQQRRDERGASAAEQFPVVEDQERAGPVREPVPQPPGDAVEQLGVVVAARLRDHVAPRLRGGLAGETGAADPRQSGQGHQAGGGEAGQDGGQLSAPPDEMSVHGFVPFHEADPPIPDLRHA</sequence>
<reference evidence="1" key="1">
    <citation type="journal article" date="2025" name="Int. J. Syst. Evol. Microbiol.">
        <title>Streptomyces citrinus sp. nov., with yellow diffusible pigment.</title>
        <authorList>
            <person name="He Y."/>
            <person name="Yang E."/>
            <person name="Xu J."/>
            <person name="Sun Y."/>
            <person name="Sun L."/>
        </authorList>
    </citation>
    <scope>NUCLEOTIDE SEQUENCE</scope>
    <source>
        <strain evidence="1">Q6</strain>
    </source>
</reference>
<accession>A0ACD5AEH5</accession>
<organism evidence="1 2">
    <name type="scientific">Streptomyces citrinus</name>
    <dbReference type="NCBI Taxonomy" id="3118173"/>
    <lineage>
        <taxon>Bacteria</taxon>
        <taxon>Bacillati</taxon>
        <taxon>Actinomycetota</taxon>
        <taxon>Actinomycetes</taxon>
        <taxon>Kitasatosporales</taxon>
        <taxon>Streptomycetaceae</taxon>
        <taxon>Streptomyces</taxon>
    </lineage>
</organism>
<evidence type="ECO:0000313" key="2">
    <source>
        <dbReference type="Proteomes" id="UP001432251"/>
    </source>
</evidence>
<evidence type="ECO:0000313" key="1">
    <source>
        <dbReference type="EMBL" id="WWQ65493.1"/>
    </source>
</evidence>